<keyword evidence="6" id="KW-1185">Reference proteome</keyword>
<keyword evidence="1 4" id="KW-0812">Transmembrane</keyword>
<dbReference type="EMBL" id="FOAN01000001">
    <property type="protein sequence ID" value="SEK54769.1"/>
    <property type="molecule type" value="Genomic_DNA"/>
</dbReference>
<feature type="transmembrane region" description="Helical" evidence="4">
    <location>
        <begin position="169"/>
        <end position="187"/>
    </location>
</feature>
<evidence type="ECO:0000256" key="3">
    <source>
        <dbReference type="ARBA" id="ARBA00023136"/>
    </source>
</evidence>
<accession>A0A1H7HWZ0</accession>
<dbReference type="STRING" id="1036779.SAMN04515666_101792"/>
<proteinExistence type="predicted"/>
<feature type="transmembrane region" description="Helical" evidence="4">
    <location>
        <begin position="304"/>
        <end position="323"/>
    </location>
</feature>
<dbReference type="SUPFAM" id="SSF103473">
    <property type="entry name" value="MFS general substrate transporter"/>
    <property type="match status" value="1"/>
</dbReference>
<dbReference type="PANTHER" id="PTHR11360:SF308">
    <property type="entry name" value="BLL3089 PROTEIN"/>
    <property type="match status" value="1"/>
</dbReference>
<sequence length="399" mass="40894">MDGRIGRVISRSTVFCLGLAQLISWGVSYYLVGAFGERIAGELGWSQAIIHGGLSAGLLVMGLTSGAVGRLIDRHGGRTVMCLGSLLTAAGCLGLAFAHTIAAYYAAWLCLGLAMRLSLYDAAFAALARIGGSAARRPIAQITLLGGLASTVFWPLGHVLAEQFGWRGALIAYAGFALLTLSLHLTLPTVSARPSSDAAAAKPVVTLSPADTRFAGLLYALIVTFAGVLNAGMSAHMIGILAGLGLPAAAAVWIGATRGIGQSLARLGEVLFGAKTSPFDLNLVACLVLPLCFVVGLAGGASAIAALAFAFCYGAGNGVLTITRGTLPLMLFDPKSYGAYVGRLLAPGFFLSAASPLAYALLIERYGAAAALILSGTLALAMLVSAILLRARFHSLPRS</sequence>
<organism evidence="5 6">
    <name type="scientific">Bosea lupini</name>
    <dbReference type="NCBI Taxonomy" id="1036779"/>
    <lineage>
        <taxon>Bacteria</taxon>
        <taxon>Pseudomonadati</taxon>
        <taxon>Pseudomonadota</taxon>
        <taxon>Alphaproteobacteria</taxon>
        <taxon>Hyphomicrobiales</taxon>
        <taxon>Boseaceae</taxon>
        <taxon>Bosea</taxon>
    </lineage>
</organism>
<feature type="transmembrane region" description="Helical" evidence="4">
    <location>
        <begin position="281"/>
        <end position="298"/>
    </location>
</feature>
<dbReference type="Proteomes" id="UP000199664">
    <property type="component" value="Unassembled WGS sequence"/>
</dbReference>
<feature type="transmembrane region" description="Helical" evidence="4">
    <location>
        <begin position="238"/>
        <end position="260"/>
    </location>
</feature>
<feature type="transmembrane region" description="Helical" evidence="4">
    <location>
        <begin position="368"/>
        <end position="389"/>
    </location>
</feature>
<evidence type="ECO:0000313" key="6">
    <source>
        <dbReference type="Proteomes" id="UP000199664"/>
    </source>
</evidence>
<dbReference type="InterPro" id="IPR011701">
    <property type="entry name" value="MFS"/>
</dbReference>
<reference evidence="6" key="1">
    <citation type="submission" date="2016-10" db="EMBL/GenBank/DDBJ databases">
        <authorList>
            <person name="Varghese N."/>
            <person name="Submissions S."/>
        </authorList>
    </citation>
    <scope>NUCLEOTIDE SEQUENCE [LARGE SCALE GENOMIC DNA]</scope>
    <source>
        <strain evidence="6">LMG 26383,CCUG 61248,R- 45681</strain>
    </source>
</reference>
<evidence type="ECO:0000313" key="5">
    <source>
        <dbReference type="EMBL" id="SEK54769.1"/>
    </source>
</evidence>
<dbReference type="Pfam" id="PF07690">
    <property type="entry name" value="MFS_1"/>
    <property type="match status" value="1"/>
</dbReference>
<dbReference type="PANTHER" id="PTHR11360">
    <property type="entry name" value="MONOCARBOXYLATE TRANSPORTER"/>
    <property type="match status" value="1"/>
</dbReference>
<evidence type="ECO:0000256" key="2">
    <source>
        <dbReference type="ARBA" id="ARBA00022989"/>
    </source>
</evidence>
<gene>
    <name evidence="5" type="ORF">SAMN04515666_101792</name>
</gene>
<dbReference type="InterPro" id="IPR036259">
    <property type="entry name" value="MFS_trans_sf"/>
</dbReference>
<keyword evidence="2 4" id="KW-1133">Transmembrane helix</keyword>
<feature type="transmembrane region" description="Helical" evidence="4">
    <location>
        <begin position="80"/>
        <end position="99"/>
    </location>
</feature>
<dbReference type="InterPro" id="IPR050327">
    <property type="entry name" value="Proton-linked_MCT"/>
</dbReference>
<feature type="transmembrane region" description="Helical" evidence="4">
    <location>
        <begin position="139"/>
        <end position="157"/>
    </location>
</feature>
<evidence type="ECO:0000256" key="1">
    <source>
        <dbReference type="ARBA" id="ARBA00022692"/>
    </source>
</evidence>
<name>A0A1H7HWZ0_9HYPH</name>
<dbReference type="AlphaFoldDB" id="A0A1H7HWZ0"/>
<feature type="transmembrane region" description="Helical" evidence="4">
    <location>
        <begin position="12"/>
        <end position="32"/>
    </location>
</feature>
<keyword evidence="3 4" id="KW-0472">Membrane</keyword>
<feature type="transmembrane region" description="Helical" evidence="4">
    <location>
        <begin position="344"/>
        <end position="362"/>
    </location>
</feature>
<protein>
    <submittedName>
        <fullName evidence="5">Predicted arabinose efflux permease, MFS family</fullName>
    </submittedName>
</protein>
<feature type="transmembrane region" description="Helical" evidence="4">
    <location>
        <begin position="44"/>
        <end position="68"/>
    </location>
</feature>
<dbReference type="GO" id="GO:0022857">
    <property type="term" value="F:transmembrane transporter activity"/>
    <property type="evidence" value="ECO:0007669"/>
    <property type="project" value="InterPro"/>
</dbReference>
<evidence type="ECO:0000256" key="4">
    <source>
        <dbReference type="SAM" id="Phobius"/>
    </source>
</evidence>
<dbReference type="Gene3D" id="1.20.1250.20">
    <property type="entry name" value="MFS general substrate transporter like domains"/>
    <property type="match status" value="1"/>
</dbReference>
<feature type="transmembrane region" description="Helical" evidence="4">
    <location>
        <begin position="214"/>
        <end position="232"/>
    </location>
</feature>